<dbReference type="PANTHER" id="PTHR46553:SF3">
    <property type="entry name" value="ADENINE NUCLEOTIDE ALPHA HYDROLASES-LIKE SUPERFAMILY PROTEIN"/>
    <property type="match status" value="1"/>
</dbReference>
<dbReference type="Gene3D" id="3.40.50.620">
    <property type="entry name" value="HUPs"/>
    <property type="match status" value="1"/>
</dbReference>
<name>A0A2V3DRA4_9MICC</name>
<feature type="domain" description="UspA" evidence="2">
    <location>
        <begin position="8"/>
        <end position="141"/>
    </location>
</feature>
<dbReference type="EMBL" id="QHLZ01000005">
    <property type="protein sequence ID" value="PXA65532.1"/>
    <property type="molecule type" value="Genomic_DNA"/>
</dbReference>
<proteinExistence type="inferred from homology"/>
<gene>
    <name evidence="3" type="ORF">CVS29_09820</name>
</gene>
<reference evidence="3 4" key="1">
    <citation type="submission" date="2018-05" db="EMBL/GenBank/DDBJ databases">
        <title>Genetic diversity of glacier-inhabiting Cryobacterium bacteria in China and description of Cryobacterium mengkeensis sp. nov. and Arthrobacter glacialis sp. nov.</title>
        <authorList>
            <person name="Liu Q."/>
            <person name="Xin Y.-H."/>
        </authorList>
    </citation>
    <scope>NUCLEOTIDE SEQUENCE [LARGE SCALE GENOMIC DNA]</scope>
    <source>
        <strain evidence="3 4">GP3</strain>
    </source>
</reference>
<keyword evidence="4" id="KW-1185">Reference proteome</keyword>
<dbReference type="Proteomes" id="UP000246303">
    <property type="component" value="Unassembled WGS sequence"/>
</dbReference>
<protein>
    <submittedName>
        <fullName evidence="3">Universal stress protein UspA</fullName>
    </submittedName>
</protein>
<organism evidence="3 4">
    <name type="scientific">Arthrobacter psychrochitiniphilus</name>
    <dbReference type="NCBI Taxonomy" id="291045"/>
    <lineage>
        <taxon>Bacteria</taxon>
        <taxon>Bacillati</taxon>
        <taxon>Actinomycetota</taxon>
        <taxon>Actinomycetes</taxon>
        <taxon>Micrococcales</taxon>
        <taxon>Micrococcaceae</taxon>
        <taxon>Arthrobacter</taxon>
    </lineage>
</organism>
<dbReference type="AlphaFoldDB" id="A0A2V3DRA4"/>
<dbReference type="OrthoDB" id="6174426at2"/>
<dbReference type="Pfam" id="PF00582">
    <property type="entry name" value="Usp"/>
    <property type="match status" value="1"/>
</dbReference>
<dbReference type="SUPFAM" id="SSF52402">
    <property type="entry name" value="Adenine nucleotide alpha hydrolases-like"/>
    <property type="match status" value="1"/>
</dbReference>
<evidence type="ECO:0000259" key="2">
    <source>
        <dbReference type="Pfam" id="PF00582"/>
    </source>
</evidence>
<sequence length="150" mass="15733">MGKEKETGRIVVGIDGSAESIVALREAERVAKATGSWLDVVTCWSDSTFAAGQSSTSASDLENRARQLLQDSVSNTFGTPLPDRVSTSLVRGQPRQKLIELSDGADMLVVGRRGHGGFSGLLLGSVSQACVAHAHCPVLVVNMGHDGESL</sequence>
<dbReference type="CDD" id="cd00293">
    <property type="entry name" value="USP-like"/>
    <property type="match status" value="1"/>
</dbReference>
<evidence type="ECO:0000313" key="4">
    <source>
        <dbReference type="Proteomes" id="UP000246303"/>
    </source>
</evidence>
<dbReference type="InterPro" id="IPR014729">
    <property type="entry name" value="Rossmann-like_a/b/a_fold"/>
</dbReference>
<dbReference type="InterPro" id="IPR006016">
    <property type="entry name" value="UspA"/>
</dbReference>
<accession>A0A2V3DRA4</accession>
<dbReference type="RefSeq" id="WP_110106143.1">
    <property type="nucleotide sequence ID" value="NZ_JACBZZ010000001.1"/>
</dbReference>
<dbReference type="InterPro" id="IPR006015">
    <property type="entry name" value="Universal_stress_UspA"/>
</dbReference>
<comment type="caution">
    <text evidence="3">The sequence shown here is derived from an EMBL/GenBank/DDBJ whole genome shotgun (WGS) entry which is preliminary data.</text>
</comment>
<evidence type="ECO:0000256" key="1">
    <source>
        <dbReference type="ARBA" id="ARBA00008791"/>
    </source>
</evidence>
<comment type="similarity">
    <text evidence="1">Belongs to the universal stress protein A family.</text>
</comment>
<dbReference type="PRINTS" id="PR01438">
    <property type="entry name" value="UNVRSLSTRESS"/>
</dbReference>
<evidence type="ECO:0000313" key="3">
    <source>
        <dbReference type="EMBL" id="PXA65532.1"/>
    </source>
</evidence>
<dbReference type="PANTHER" id="PTHR46553">
    <property type="entry name" value="ADENINE NUCLEOTIDE ALPHA HYDROLASES-LIKE SUPERFAMILY PROTEIN"/>
    <property type="match status" value="1"/>
</dbReference>